<dbReference type="EMBL" id="FQUZ01000009">
    <property type="protein sequence ID" value="SHE91156.1"/>
    <property type="molecule type" value="Genomic_DNA"/>
</dbReference>
<reference evidence="10 11" key="1">
    <citation type="submission" date="2016-11" db="EMBL/GenBank/DDBJ databases">
        <authorList>
            <person name="Jaros S."/>
            <person name="Januszkiewicz K."/>
            <person name="Wedrychowicz H."/>
        </authorList>
    </citation>
    <scope>NUCLEOTIDE SEQUENCE [LARGE SCALE GENOMIC DNA]</scope>
    <source>
        <strain evidence="10 11">DSM 16112</strain>
    </source>
</reference>
<evidence type="ECO:0000259" key="9">
    <source>
        <dbReference type="Pfam" id="PF12704"/>
    </source>
</evidence>
<evidence type="ECO:0000256" key="1">
    <source>
        <dbReference type="ARBA" id="ARBA00004651"/>
    </source>
</evidence>
<evidence type="ECO:0000256" key="4">
    <source>
        <dbReference type="ARBA" id="ARBA00022692"/>
    </source>
</evidence>
<keyword evidence="3" id="KW-1003">Cell membrane</keyword>
<comment type="subcellular location">
    <subcellularLocation>
        <location evidence="1">Cell membrane</location>
        <topology evidence="1">Multi-pass membrane protein</topology>
    </subcellularLocation>
</comment>
<dbReference type="Proteomes" id="UP000184327">
    <property type="component" value="Unassembled WGS sequence"/>
</dbReference>
<dbReference type="RefSeq" id="WP_073355403.1">
    <property type="nucleotide sequence ID" value="NZ_FQUZ01000009.1"/>
</dbReference>
<sequence length="402" mass="42914">MNSRLPFVWMVALRFLREGKTQTLLILAGITVGVAVVVFLSELIAQLQTSMIERVLGSQAHIVMRPLEEHNTRALATDAATIMEPRTQRLRAIDQWQSMLPLAQGIPGVLAASPTASGPAFAVRGRASKSVAVLGVEPARFLQIVQMDAYMLHGRFALSGNHTIIGKDLANDLGASVGDRIFVRTADGRNEMLQITGLFDIGNRDLNRRWVFTTLKLAQNLLDIAGGASSIDITVQDIFQAEAVARQLQARSGLTVESWMQTNAQLLTALRSQASSNTLIRSFMVIVVALGIASVLVVSVVQKQKEIGILRAMGASTGQMMGVFLLQGGLLGLAGALLGMAFAFGLLQTLHWLAPDSIFAEVQLSPATLLAALGMAVGIGLLAALLPARRAARLDPVAAIRG</sequence>
<keyword evidence="10" id="KW-0449">Lipoprotein</keyword>
<dbReference type="GO" id="GO:0098797">
    <property type="term" value="C:plasma membrane protein complex"/>
    <property type="evidence" value="ECO:0007669"/>
    <property type="project" value="TreeGrafter"/>
</dbReference>
<name>A0A1M4XCX9_9BURK</name>
<dbReference type="AlphaFoldDB" id="A0A1M4XCX9"/>
<dbReference type="PANTHER" id="PTHR30489:SF0">
    <property type="entry name" value="LIPOPROTEIN-RELEASING SYSTEM TRANSMEMBRANE PROTEIN LOLE"/>
    <property type="match status" value="1"/>
</dbReference>
<evidence type="ECO:0000313" key="11">
    <source>
        <dbReference type="Proteomes" id="UP000184327"/>
    </source>
</evidence>
<keyword evidence="6 7" id="KW-0472">Membrane</keyword>
<evidence type="ECO:0000259" key="8">
    <source>
        <dbReference type="Pfam" id="PF02687"/>
    </source>
</evidence>
<dbReference type="InterPro" id="IPR003838">
    <property type="entry name" value="ABC3_permease_C"/>
</dbReference>
<evidence type="ECO:0000256" key="5">
    <source>
        <dbReference type="ARBA" id="ARBA00022989"/>
    </source>
</evidence>
<feature type="transmembrane region" description="Helical" evidence="7">
    <location>
        <begin position="367"/>
        <end position="386"/>
    </location>
</feature>
<keyword evidence="11" id="KW-1185">Reference proteome</keyword>
<dbReference type="GO" id="GO:0044874">
    <property type="term" value="P:lipoprotein localization to outer membrane"/>
    <property type="evidence" value="ECO:0007669"/>
    <property type="project" value="TreeGrafter"/>
</dbReference>
<dbReference type="InterPro" id="IPR025857">
    <property type="entry name" value="MacB_PCD"/>
</dbReference>
<evidence type="ECO:0000256" key="2">
    <source>
        <dbReference type="ARBA" id="ARBA00005236"/>
    </source>
</evidence>
<dbReference type="InterPro" id="IPR051447">
    <property type="entry name" value="Lipoprotein-release_system"/>
</dbReference>
<feature type="domain" description="MacB-like periplasmic core" evidence="9">
    <location>
        <begin position="23"/>
        <end position="250"/>
    </location>
</feature>
<evidence type="ECO:0000256" key="6">
    <source>
        <dbReference type="ARBA" id="ARBA00023136"/>
    </source>
</evidence>
<protein>
    <submittedName>
        <fullName evidence="10">Lipoprotein-releasing system permease protein</fullName>
    </submittedName>
</protein>
<feature type="transmembrane region" description="Helical" evidence="7">
    <location>
        <begin position="322"/>
        <end position="347"/>
    </location>
</feature>
<dbReference type="STRING" id="1122156.SAMN02745117_01022"/>
<keyword evidence="4 7" id="KW-0812">Transmembrane</keyword>
<accession>A0A1M4XCX9</accession>
<evidence type="ECO:0000313" key="10">
    <source>
        <dbReference type="EMBL" id="SHE91156.1"/>
    </source>
</evidence>
<feature type="transmembrane region" description="Helical" evidence="7">
    <location>
        <begin position="279"/>
        <end position="301"/>
    </location>
</feature>
<gene>
    <name evidence="10" type="ORF">SAMN02745117_01022</name>
</gene>
<proteinExistence type="inferred from homology"/>
<evidence type="ECO:0000256" key="7">
    <source>
        <dbReference type="SAM" id="Phobius"/>
    </source>
</evidence>
<dbReference type="OrthoDB" id="9770036at2"/>
<feature type="domain" description="ABC3 transporter permease C-terminal" evidence="8">
    <location>
        <begin position="283"/>
        <end position="396"/>
    </location>
</feature>
<dbReference type="Pfam" id="PF02687">
    <property type="entry name" value="FtsX"/>
    <property type="match status" value="1"/>
</dbReference>
<dbReference type="Pfam" id="PF12704">
    <property type="entry name" value="MacB_PCD"/>
    <property type="match status" value="1"/>
</dbReference>
<evidence type="ECO:0000256" key="3">
    <source>
        <dbReference type="ARBA" id="ARBA00022475"/>
    </source>
</evidence>
<organism evidence="10 11">
    <name type="scientific">Lampropedia hyalina DSM 16112</name>
    <dbReference type="NCBI Taxonomy" id="1122156"/>
    <lineage>
        <taxon>Bacteria</taxon>
        <taxon>Pseudomonadati</taxon>
        <taxon>Pseudomonadota</taxon>
        <taxon>Betaproteobacteria</taxon>
        <taxon>Burkholderiales</taxon>
        <taxon>Comamonadaceae</taxon>
        <taxon>Lampropedia</taxon>
    </lineage>
</organism>
<feature type="transmembrane region" description="Helical" evidence="7">
    <location>
        <begin position="24"/>
        <end position="45"/>
    </location>
</feature>
<dbReference type="PANTHER" id="PTHR30489">
    <property type="entry name" value="LIPOPROTEIN-RELEASING SYSTEM TRANSMEMBRANE PROTEIN LOLE"/>
    <property type="match status" value="1"/>
</dbReference>
<comment type="similarity">
    <text evidence="2">Belongs to the ABC-4 integral membrane protein family. LolC/E subfamily.</text>
</comment>
<keyword evidence="5 7" id="KW-1133">Transmembrane helix</keyword>